<evidence type="ECO:0000256" key="3">
    <source>
        <dbReference type="ARBA" id="ARBA00022729"/>
    </source>
</evidence>
<keyword evidence="3" id="KW-0732">Signal</keyword>
<dbReference type="SUPFAM" id="SSF52058">
    <property type="entry name" value="L domain-like"/>
    <property type="match status" value="1"/>
</dbReference>
<evidence type="ECO:0000256" key="4">
    <source>
        <dbReference type="ARBA" id="ARBA00022989"/>
    </source>
</evidence>
<evidence type="ECO:0000256" key="1">
    <source>
        <dbReference type="ARBA" id="ARBA00004479"/>
    </source>
</evidence>
<gene>
    <name evidence="8" type="ORF">TorRG33x02_078160</name>
</gene>
<dbReference type="InterPro" id="IPR032675">
    <property type="entry name" value="LRR_dom_sf"/>
</dbReference>
<accession>A0A2P5FEL5</accession>
<evidence type="ECO:0000313" key="9">
    <source>
        <dbReference type="Proteomes" id="UP000237000"/>
    </source>
</evidence>
<dbReference type="PANTHER" id="PTHR48061:SF12">
    <property type="entry name" value="DISEASE RESISTANCE LIKE PROTEIN"/>
    <property type="match status" value="1"/>
</dbReference>
<comment type="caution">
    <text evidence="8">The sequence shown here is derived from an EMBL/GenBank/DDBJ whole genome shotgun (WGS) entry which is preliminary data.</text>
</comment>
<dbReference type="InParanoid" id="A0A2P5FEL5"/>
<dbReference type="AlphaFoldDB" id="A0A2P5FEL5"/>
<sequence>MFRYYKLASWKLEALAAVFSGLFTSKDSTSPIITSNYSEIPSELGFLSELTHLNLSTSVFSGRIPSRILKLSKLSSLDFSMNSHPYFGTNLLELERSVLVSLARNLTRLEKLHLSRVNISSPLPKNLANLSSLPSFNVKGCRLSGELPTRMFQLPKLEYLNLRCNPFLVGHLPEFHSSSPLRALLLSCSSFFDKLPVSIGELASLTKLDINGCNLSCSLPYF</sequence>
<dbReference type="PANTHER" id="PTHR48061">
    <property type="entry name" value="LEUCINE-RICH REPEAT RECEPTOR PROTEIN KINASE EMS1-LIKE-RELATED"/>
    <property type="match status" value="1"/>
</dbReference>
<keyword evidence="4" id="KW-1133">Transmembrane helix</keyword>
<dbReference type="EMBL" id="JXTC01000039">
    <property type="protein sequence ID" value="PON96227.1"/>
    <property type="molecule type" value="Genomic_DNA"/>
</dbReference>
<keyword evidence="7" id="KW-0325">Glycoprotein</keyword>
<evidence type="ECO:0000256" key="7">
    <source>
        <dbReference type="ARBA" id="ARBA00023180"/>
    </source>
</evidence>
<reference evidence="9" key="1">
    <citation type="submission" date="2016-06" db="EMBL/GenBank/DDBJ databases">
        <title>Parallel loss of symbiosis genes in relatives of nitrogen-fixing non-legume Parasponia.</title>
        <authorList>
            <person name="Van Velzen R."/>
            <person name="Holmer R."/>
            <person name="Bu F."/>
            <person name="Rutten L."/>
            <person name="Van Zeijl A."/>
            <person name="Liu W."/>
            <person name="Santuari L."/>
            <person name="Cao Q."/>
            <person name="Sharma T."/>
            <person name="Shen D."/>
            <person name="Roswanjaya Y."/>
            <person name="Wardhani T."/>
            <person name="Kalhor M.S."/>
            <person name="Jansen J."/>
            <person name="Van den Hoogen J."/>
            <person name="Gungor B."/>
            <person name="Hartog M."/>
            <person name="Hontelez J."/>
            <person name="Verver J."/>
            <person name="Yang W.-C."/>
            <person name="Schijlen E."/>
            <person name="Repin R."/>
            <person name="Schilthuizen M."/>
            <person name="Schranz E."/>
            <person name="Heidstra R."/>
            <person name="Miyata K."/>
            <person name="Fedorova E."/>
            <person name="Kohlen W."/>
            <person name="Bisseling T."/>
            <person name="Smit S."/>
            <person name="Geurts R."/>
        </authorList>
    </citation>
    <scope>NUCLEOTIDE SEQUENCE [LARGE SCALE GENOMIC DNA]</scope>
    <source>
        <strain evidence="9">cv. RG33-2</strain>
    </source>
</reference>
<evidence type="ECO:0000256" key="6">
    <source>
        <dbReference type="ARBA" id="ARBA00023170"/>
    </source>
</evidence>
<dbReference type="OrthoDB" id="676979at2759"/>
<comment type="subcellular location">
    <subcellularLocation>
        <location evidence="1">Membrane</location>
        <topology evidence="1">Single-pass type I membrane protein</topology>
    </subcellularLocation>
</comment>
<dbReference type="InterPro" id="IPR001611">
    <property type="entry name" value="Leu-rich_rpt"/>
</dbReference>
<dbReference type="Proteomes" id="UP000237000">
    <property type="component" value="Unassembled WGS sequence"/>
</dbReference>
<protein>
    <submittedName>
        <fullName evidence="8">LRR domain containing protein</fullName>
    </submittedName>
</protein>
<dbReference type="Gene3D" id="3.80.10.10">
    <property type="entry name" value="Ribonuclease Inhibitor"/>
    <property type="match status" value="2"/>
</dbReference>
<keyword evidence="9" id="KW-1185">Reference proteome</keyword>
<name>A0A2P5FEL5_TREOI</name>
<dbReference type="InterPro" id="IPR046956">
    <property type="entry name" value="RLP23-like"/>
</dbReference>
<evidence type="ECO:0000256" key="5">
    <source>
        <dbReference type="ARBA" id="ARBA00023136"/>
    </source>
</evidence>
<dbReference type="Pfam" id="PF00560">
    <property type="entry name" value="LRR_1"/>
    <property type="match status" value="2"/>
</dbReference>
<dbReference type="STRING" id="63057.A0A2P5FEL5"/>
<dbReference type="GO" id="GO:0016020">
    <property type="term" value="C:membrane"/>
    <property type="evidence" value="ECO:0007669"/>
    <property type="project" value="UniProtKB-SubCell"/>
</dbReference>
<keyword evidence="5" id="KW-0472">Membrane</keyword>
<proteinExistence type="predicted"/>
<keyword evidence="2" id="KW-0812">Transmembrane</keyword>
<evidence type="ECO:0000313" key="8">
    <source>
        <dbReference type="EMBL" id="PON96227.1"/>
    </source>
</evidence>
<keyword evidence="6" id="KW-0675">Receptor</keyword>
<organism evidence="8 9">
    <name type="scientific">Trema orientale</name>
    <name type="common">Charcoal tree</name>
    <name type="synonym">Celtis orientalis</name>
    <dbReference type="NCBI Taxonomy" id="63057"/>
    <lineage>
        <taxon>Eukaryota</taxon>
        <taxon>Viridiplantae</taxon>
        <taxon>Streptophyta</taxon>
        <taxon>Embryophyta</taxon>
        <taxon>Tracheophyta</taxon>
        <taxon>Spermatophyta</taxon>
        <taxon>Magnoliopsida</taxon>
        <taxon>eudicotyledons</taxon>
        <taxon>Gunneridae</taxon>
        <taxon>Pentapetalae</taxon>
        <taxon>rosids</taxon>
        <taxon>fabids</taxon>
        <taxon>Rosales</taxon>
        <taxon>Cannabaceae</taxon>
        <taxon>Trema</taxon>
    </lineage>
</organism>
<evidence type="ECO:0000256" key="2">
    <source>
        <dbReference type="ARBA" id="ARBA00022692"/>
    </source>
</evidence>